<name>A0A0A9BU45_ARUDO</name>
<reference evidence="1" key="2">
    <citation type="journal article" date="2015" name="Data Brief">
        <title>Shoot transcriptome of the giant reed, Arundo donax.</title>
        <authorList>
            <person name="Barrero R.A."/>
            <person name="Guerrero F.D."/>
            <person name="Moolhuijzen P."/>
            <person name="Goolsby J.A."/>
            <person name="Tidwell J."/>
            <person name="Bellgard S.E."/>
            <person name="Bellgard M.I."/>
        </authorList>
    </citation>
    <scope>NUCLEOTIDE SEQUENCE</scope>
    <source>
        <tissue evidence="1">Shoot tissue taken approximately 20 cm above the soil surface</tissue>
    </source>
</reference>
<sequence length="45" mass="5574">MRCYQSHYNHWLQARLRAFPHLNDASWFMLSTLQMQLVLVCRFLF</sequence>
<proteinExistence type="predicted"/>
<accession>A0A0A9BU45</accession>
<organism evidence="1">
    <name type="scientific">Arundo donax</name>
    <name type="common">Giant reed</name>
    <name type="synonym">Donax arundinaceus</name>
    <dbReference type="NCBI Taxonomy" id="35708"/>
    <lineage>
        <taxon>Eukaryota</taxon>
        <taxon>Viridiplantae</taxon>
        <taxon>Streptophyta</taxon>
        <taxon>Embryophyta</taxon>
        <taxon>Tracheophyta</taxon>
        <taxon>Spermatophyta</taxon>
        <taxon>Magnoliopsida</taxon>
        <taxon>Liliopsida</taxon>
        <taxon>Poales</taxon>
        <taxon>Poaceae</taxon>
        <taxon>PACMAD clade</taxon>
        <taxon>Arundinoideae</taxon>
        <taxon>Arundineae</taxon>
        <taxon>Arundo</taxon>
    </lineage>
</organism>
<dbReference type="EMBL" id="GBRH01232182">
    <property type="protein sequence ID" value="JAD65713.1"/>
    <property type="molecule type" value="Transcribed_RNA"/>
</dbReference>
<evidence type="ECO:0000313" key="1">
    <source>
        <dbReference type="EMBL" id="JAD65713.1"/>
    </source>
</evidence>
<reference evidence="1" key="1">
    <citation type="submission" date="2014-09" db="EMBL/GenBank/DDBJ databases">
        <authorList>
            <person name="Magalhaes I.L.F."/>
            <person name="Oliveira U."/>
            <person name="Santos F.R."/>
            <person name="Vidigal T.H.D.A."/>
            <person name="Brescovit A.D."/>
            <person name="Santos A.J."/>
        </authorList>
    </citation>
    <scope>NUCLEOTIDE SEQUENCE</scope>
    <source>
        <tissue evidence="1">Shoot tissue taken approximately 20 cm above the soil surface</tissue>
    </source>
</reference>
<dbReference type="AlphaFoldDB" id="A0A0A9BU45"/>
<protein>
    <submittedName>
        <fullName evidence="1">Uncharacterized protein</fullName>
    </submittedName>
</protein>